<dbReference type="Gene3D" id="1.10.10.10">
    <property type="entry name" value="Winged helix-like DNA-binding domain superfamily/Winged helix DNA-binding domain"/>
    <property type="match status" value="1"/>
</dbReference>
<keyword evidence="2" id="KW-0238">DNA-binding</keyword>
<accession>A0A5B8L095</accession>
<sequence length="253" mass="28352">MLATLSGKEVDSFVALGRAMIEAPDAHALREAAGPLLLDLFAADQFASFVFDGDADDTPVIINMDPGNVERYRAYYQYHDPITSRMRRCGRAVHVNDVLDQDALERTEFFNDFLARDGLCHGMNFHAFAWRNGRRCHLGDLRVWRARKRGNFGRRDVELLQAVGELFQASLAAKPTRPASAPPSALEMFATRHRLTAAEARVLECLSHGRRDNAIAARLEISPETVRSHLKAIFQKSRLPGRLAVISALLEER</sequence>
<evidence type="ECO:0000256" key="3">
    <source>
        <dbReference type="ARBA" id="ARBA00023163"/>
    </source>
</evidence>
<evidence type="ECO:0000256" key="2">
    <source>
        <dbReference type="ARBA" id="ARBA00023125"/>
    </source>
</evidence>
<dbReference type="KEGG" id="niy:FQ775_11515"/>
<protein>
    <submittedName>
        <fullName evidence="5">Helix-turn-helix transcriptional regulator</fullName>
    </submittedName>
</protein>
<dbReference type="PANTHER" id="PTHR44688:SF16">
    <property type="entry name" value="DNA-BINDING TRANSCRIPTIONAL ACTIVATOR DEVR_DOSR"/>
    <property type="match status" value="1"/>
</dbReference>
<dbReference type="RefSeq" id="WP_167812757.1">
    <property type="nucleotide sequence ID" value="NZ_CP042301.2"/>
</dbReference>
<dbReference type="AlphaFoldDB" id="A0A5B8L095"/>
<dbReference type="GO" id="GO:0006355">
    <property type="term" value="P:regulation of DNA-templated transcription"/>
    <property type="evidence" value="ECO:0007669"/>
    <property type="project" value="InterPro"/>
</dbReference>
<proteinExistence type="predicted"/>
<evidence type="ECO:0000313" key="6">
    <source>
        <dbReference type="Proteomes" id="UP000321389"/>
    </source>
</evidence>
<gene>
    <name evidence="5" type="ORF">FQ775_11515</name>
</gene>
<keyword evidence="6" id="KW-1185">Reference proteome</keyword>
<dbReference type="PANTHER" id="PTHR44688">
    <property type="entry name" value="DNA-BINDING TRANSCRIPTIONAL ACTIVATOR DEVR_DOSR"/>
    <property type="match status" value="1"/>
</dbReference>
<dbReference type="InterPro" id="IPR016032">
    <property type="entry name" value="Sig_transdc_resp-reg_C-effctor"/>
</dbReference>
<dbReference type="PRINTS" id="PR00038">
    <property type="entry name" value="HTHLUXR"/>
</dbReference>
<dbReference type="InterPro" id="IPR036388">
    <property type="entry name" value="WH-like_DNA-bd_sf"/>
</dbReference>
<evidence type="ECO:0000256" key="1">
    <source>
        <dbReference type="ARBA" id="ARBA00023015"/>
    </source>
</evidence>
<dbReference type="Pfam" id="PF00196">
    <property type="entry name" value="GerE"/>
    <property type="match status" value="1"/>
</dbReference>
<feature type="domain" description="HTH luxR-type" evidence="4">
    <location>
        <begin position="192"/>
        <end position="249"/>
    </location>
</feature>
<name>A0A5B8L095_9HYPH</name>
<keyword evidence="1" id="KW-0805">Transcription regulation</keyword>
<dbReference type="SMART" id="SM00421">
    <property type="entry name" value="HTH_LUXR"/>
    <property type="match status" value="1"/>
</dbReference>
<dbReference type="SUPFAM" id="SSF46894">
    <property type="entry name" value="C-terminal effector domain of the bipartite response regulators"/>
    <property type="match status" value="1"/>
</dbReference>
<dbReference type="GO" id="GO:0003677">
    <property type="term" value="F:DNA binding"/>
    <property type="evidence" value="ECO:0007669"/>
    <property type="project" value="UniProtKB-KW"/>
</dbReference>
<evidence type="ECO:0000259" key="4">
    <source>
        <dbReference type="SMART" id="SM00421"/>
    </source>
</evidence>
<organism evidence="5 6">
    <name type="scientific">Nitratireductor mangrovi</name>
    <dbReference type="NCBI Taxonomy" id="2599600"/>
    <lineage>
        <taxon>Bacteria</taxon>
        <taxon>Pseudomonadati</taxon>
        <taxon>Pseudomonadota</taxon>
        <taxon>Alphaproteobacteria</taxon>
        <taxon>Hyphomicrobiales</taxon>
        <taxon>Phyllobacteriaceae</taxon>
        <taxon>Nitratireductor</taxon>
    </lineage>
</organism>
<dbReference type="InterPro" id="IPR000792">
    <property type="entry name" value="Tscrpt_reg_LuxR_C"/>
</dbReference>
<evidence type="ECO:0000313" key="5">
    <source>
        <dbReference type="EMBL" id="QDZ00958.2"/>
    </source>
</evidence>
<dbReference type="EMBL" id="CP042301">
    <property type="protein sequence ID" value="QDZ00958.2"/>
    <property type="molecule type" value="Genomic_DNA"/>
</dbReference>
<keyword evidence="3" id="KW-0804">Transcription</keyword>
<dbReference type="Proteomes" id="UP000321389">
    <property type="component" value="Chromosome"/>
</dbReference>
<reference evidence="5" key="1">
    <citation type="submission" date="2020-04" db="EMBL/GenBank/DDBJ databases">
        <title>Nitratireductor sp. nov. isolated from mangrove soil.</title>
        <authorList>
            <person name="Ye Y."/>
        </authorList>
    </citation>
    <scope>NUCLEOTIDE SEQUENCE</scope>
    <source>
        <strain evidence="5">SY7</strain>
    </source>
</reference>